<dbReference type="RefSeq" id="WP_279447355.1">
    <property type="nucleotide sequence ID" value="NZ_CP122379.1"/>
</dbReference>
<organism evidence="16 17">
    <name type="scientific">Aequorivita marisscotiae</name>
    <dbReference type="NCBI Taxonomy" id="3040348"/>
    <lineage>
        <taxon>Bacteria</taxon>
        <taxon>Pseudomonadati</taxon>
        <taxon>Bacteroidota</taxon>
        <taxon>Flavobacteriia</taxon>
        <taxon>Flavobacteriales</taxon>
        <taxon>Flavobacteriaceae</taxon>
        <taxon>Aequorivita</taxon>
    </lineage>
</organism>
<dbReference type="InterPro" id="IPR002884">
    <property type="entry name" value="P_dom"/>
</dbReference>
<dbReference type="Pfam" id="PF07504">
    <property type="entry name" value="FTP"/>
    <property type="match status" value="1"/>
</dbReference>
<keyword evidence="5" id="KW-0645">Protease</keyword>
<evidence type="ECO:0000256" key="6">
    <source>
        <dbReference type="ARBA" id="ARBA00022723"/>
    </source>
</evidence>
<evidence type="ECO:0000256" key="10">
    <source>
        <dbReference type="ARBA" id="ARBA00022833"/>
    </source>
</evidence>
<dbReference type="Gene3D" id="2.60.120.260">
    <property type="entry name" value="Galactose-binding domain-like"/>
    <property type="match status" value="1"/>
</dbReference>
<feature type="domain" description="HYR" evidence="14">
    <location>
        <begin position="1419"/>
        <end position="1507"/>
    </location>
</feature>
<dbReference type="Proteomes" id="UP001238523">
    <property type="component" value="Chromosome"/>
</dbReference>
<dbReference type="Gene3D" id="1.10.390.10">
    <property type="entry name" value="Neutral Protease Domain 2"/>
    <property type="match status" value="1"/>
</dbReference>
<dbReference type="InterPro" id="IPR003410">
    <property type="entry name" value="HYR_dom"/>
</dbReference>
<dbReference type="CDD" id="cd09596">
    <property type="entry name" value="M36"/>
    <property type="match status" value="1"/>
</dbReference>
<evidence type="ECO:0000256" key="4">
    <source>
        <dbReference type="ARBA" id="ARBA00022525"/>
    </source>
</evidence>
<dbReference type="InterPro" id="IPR026444">
    <property type="entry name" value="Secre_tail"/>
</dbReference>
<dbReference type="InterPro" id="IPR027268">
    <property type="entry name" value="Peptidase_M4/M1_CTD_sf"/>
</dbReference>
<evidence type="ECO:0000256" key="7">
    <source>
        <dbReference type="ARBA" id="ARBA00022729"/>
    </source>
</evidence>
<dbReference type="Gene3D" id="2.60.40.10">
    <property type="entry name" value="Immunoglobulins"/>
    <property type="match status" value="4"/>
</dbReference>
<comment type="similarity">
    <text evidence="3">Belongs to the peptidase M36 family.</text>
</comment>
<evidence type="ECO:0000313" key="17">
    <source>
        <dbReference type="Proteomes" id="UP001238523"/>
    </source>
</evidence>
<dbReference type="NCBIfam" id="TIGR04183">
    <property type="entry name" value="Por_Secre_tail"/>
    <property type="match status" value="1"/>
</dbReference>
<dbReference type="PROSITE" id="PS50825">
    <property type="entry name" value="HYR"/>
    <property type="match status" value="3"/>
</dbReference>
<dbReference type="InterPro" id="IPR013783">
    <property type="entry name" value="Ig-like_fold"/>
</dbReference>
<dbReference type="PANTHER" id="PTHR33478">
    <property type="entry name" value="EXTRACELLULAR METALLOPROTEINASE MEP"/>
    <property type="match status" value="1"/>
</dbReference>
<keyword evidence="7 13" id="KW-0732">Signal</keyword>
<feature type="signal peptide" evidence="13">
    <location>
        <begin position="1"/>
        <end position="20"/>
    </location>
</feature>
<evidence type="ECO:0000256" key="2">
    <source>
        <dbReference type="ARBA" id="ARBA00004613"/>
    </source>
</evidence>
<protein>
    <submittedName>
        <fullName evidence="16">M36 family metallopeptidase</fullName>
    </submittedName>
</protein>
<dbReference type="InterPro" id="IPR011096">
    <property type="entry name" value="FTP_domain"/>
</dbReference>
<gene>
    <name evidence="16" type="ORF">QCQ61_09235</name>
</gene>
<keyword evidence="12" id="KW-0865">Zymogen</keyword>
<evidence type="ECO:0000256" key="12">
    <source>
        <dbReference type="ARBA" id="ARBA00023145"/>
    </source>
</evidence>
<keyword evidence="17" id="KW-1185">Reference proteome</keyword>
<evidence type="ECO:0000259" key="14">
    <source>
        <dbReference type="PROSITE" id="PS50825"/>
    </source>
</evidence>
<feature type="domain" description="P/Homo B" evidence="15">
    <location>
        <begin position="737"/>
        <end position="895"/>
    </location>
</feature>
<dbReference type="SUPFAM" id="SSF55486">
    <property type="entry name" value="Metalloproteases ('zincins'), catalytic domain"/>
    <property type="match status" value="1"/>
</dbReference>
<dbReference type="Gene3D" id="2.60.120.200">
    <property type="match status" value="1"/>
</dbReference>
<keyword evidence="11" id="KW-0482">Metalloprotease</keyword>
<dbReference type="Pfam" id="PF02494">
    <property type="entry name" value="HYR"/>
    <property type="match status" value="2"/>
</dbReference>
<dbReference type="InterPro" id="IPR050371">
    <property type="entry name" value="Fungal_virulence_M36"/>
</dbReference>
<dbReference type="PROSITE" id="PS51829">
    <property type="entry name" value="P_HOMO_B"/>
    <property type="match status" value="1"/>
</dbReference>
<dbReference type="SUPFAM" id="SSF49785">
    <property type="entry name" value="Galactose-binding domain-like"/>
    <property type="match status" value="1"/>
</dbReference>
<sequence length="2248" mass="233797">MKKLTLLLLVLSAMPIQLCAQHKNPEKEKEVAQYATESSTISLNQLIKQKSNTYVITQEHVSLLSGIRHVYLRQAINGVEVFGTESSVHLDKTGKVLMEHNSFLNDVKATLKGSSQGISARQAITSVAGQMGYKISNLQELQNKGGKNKAAVFNKAGISLVEIPVKLMYYYREGAGTQLIWELSIAETTSTDWWNFRVDASTGKIIDKNNWTVSCNIMDKHNEHYHGENAVNYTTLIGPITEIEASYIYDETPKNLISEVPEALASGYRVYAMPVESPNHGARSMQVDPDDAVASPFGWHDTDGVAGPEFTVTTGNNVDAHKGIDRPDGTAALNFDFPIDLTQNPALNTAPYITNLFYWNNIMHDVLYQYGFDEASGNFQENNYLRGGLGSDSVNANAQAPGNCNANFGTPVDGSNPTMNMFLCSNSTPAHDGSLDAGVVTHEYGHGVSNRLTGGGGNVSCLNNAEQMGEGWSDFYGLLLTIEPGDTGTDARGVGTYLLGQPTTGPGVRTQRYSTDFAVNNHTYDDIKTMAIPHGVGEVWATMLWDMTWGIIATVPFDPDVYYGNGGNNVALAIVTEGLKLQPCSPGFVDGRDAILAADQALYGGAHVCAIWEAFARRGLGFSASQGSSSSTTDGTEAFDLPPGFSNLDVIDEVCMSAGIQTGLTGGSPTGGHYTGSGVTDDGNGTTFTFDPTFGGPGLVTVTYTVNDPCTGNPTTLTDDINVTNDPPVIICRGSGAIPMTGSSSDSPGLPIPDNNPTGVTATMNVTENVTITDLDVDINISHTWVGDIIVTLKSPAGTTATIIDRPGRTTSGAGCSRDDIDATLDDEAATPVETECATATPTIDGSFIPNNPLSIFDGENTAGIWEVTVSDNAGADTGTLNSWAIHYDYEELAPVLDVTLDATGNATVNAADFLYSVTVDCGGYTVLAGAPLGATVSFTCADIGMNTIPVEVTNDNGATSTCSALVNVIGVAVPSTLTCPADITQNNDPGTCGANITVPMAVFGAGCGSGSCIQVDDIESYTLGPILGQNANWETWTPGTPSESAEVSTDQAQSGTKSVKITGVPAGGPVDQTYRLGNLASGVWEVKYSMYIPVGNSAFTNIQKSETSGTEWAHQIQFNSDGTANYQVENTLNPFVYPQGGWFEVMFYIDLTNDTCEFFIDGTSIITHPYSSFSTGIGGLSTIGSINFFPRTNEFGTDPNPTATPLFYIDDLSLCVVPINDYNNTADASDTYPVGSTNVVWTAIDQAGASYSCTQVITVNDVEDPVISCPANVIVNNDLGSCGAIVNYTAPTATDNCGVANTCTTEDFETYVLPTGTSEVLPGVTTLDENTVANGQGPGLVQDGCVYQVPSGYFQWNAAGYFGQVNKNIVGNTTNTMNLVYDTPVYSVNFNLSAFNGFADSATIEAFDAGGVSLGVVGPVAIPDATPVPVSFAIPGIKTITIVGSRGWTPLLNDHVFCFSSVLVPVQTAGLPSGSNFPVGTTTNTFVVTDGAGNSATCSFDVTVNDTEAPTASCVAPFTLQLDVNGDASITAADIDAGSTDNCAIASVSIAPSNFTCADVGPNTVTLTVTDTSGNVSTCTTIVTVEDNVAPTAVCQPFTAQLDATGNVTITGADVDGGSADACGIASLSVSPNAFTCADVGPNTVTLTVTDVNGNVSTCTTTVTVEDNVAPVANCAAPFTLQLDASGNASITVGDIDAGSTDACGIASTTIDKSTFTCTDVGPNTVTLTVTDVNGNVSTCTTTVTVEDSIAPTIICPADITANTDVGDCAATVTFVTPVAFDNCGIASVVQTMGDPSGSSFPVGVNTIEFIATDVNGNTSTCSFTITVTDNEPPTMVCQNITIQLDAAGNATITPADVDGGSSDNCGIATSSVSPSTFDCSDVGTNNVTLTVTDVHGNTSTCTAIVTVEDVTAPVAVCQDITVALDASGTVTIAGIDVDGGSTDACGIASYDLDIDTFDCSNVGDNIVTLTVTDVNGNTSTCTATVTVEDNTSPVLVCQDFTLELGADGTAVLDPSDVIASNDDACGIFASAVDITNFSCADIGAPITVQVFTMDVNGNLATCTAQVTVVDLLAPVITCPADQTVDPGPGNIFYILPDYFATGEATAIDNCTDPVTLTSQSPAAGTPLADGTYTITFTAEDAYGNVSTCDFELIVESVLGVGDNNANIGSVQMYPNPAKNTVMIGNPQSLSLENLNIFDIRGRVVKTIDLRNMGSEKAIDISELAAATYIVIIEGENGRITKRLIKE</sequence>
<dbReference type="Pfam" id="PF18962">
    <property type="entry name" value="Por_Secre_tail"/>
    <property type="match status" value="1"/>
</dbReference>
<feature type="chain" id="PRO_5047273863" evidence="13">
    <location>
        <begin position="21"/>
        <end position="2248"/>
    </location>
</feature>
<evidence type="ECO:0000256" key="13">
    <source>
        <dbReference type="SAM" id="SignalP"/>
    </source>
</evidence>
<keyword evidence="8" id="KW-0677">Repeat</keyword>
<name>A0ABY8KPK8_9FLAO</name>
<dbReference type="Pfam" id="PF01483">
    <property type="entry name" value="P_proprotein"/>
    <property type="match status" value="1"/>
</dbReference>
<evidence type="ECO:0000313" key="16">
    <source>
        <dbReference type="EMBL" id="WGF91396.1"/>
    </source>
</evidence>
<evidence type="ECO:0000256" key="9">
    <source>
        <dbReference type="ARBA" id="ARBA00022801"/>
    </source>
</evidence>
<evidence type="ECO:0000256" key="8">
    <source>
        <dbReference type="ARBA" id="ARBA00022737"/>
    </source>
</evidence>
<dbReference type="Pfam" id="PF02128">
    <property type="entry name" value="Peptidase_M36"/>
    <property type="match status" value="1"/>
</dbReference>
<proteinExistence type="inferred from homology"/>
<keyword evidence="9" id="KW-0378">Hydrolase</keyword>
<dbReference type="InterPro" id="IPR008979">
    <property type="entry name" value="Galactose-bd-like_sf"/>
</dbReference>
<keyword evidence="6" id="KW-0479">Metal-binding</keyword>
<feature type="domain" description="HYR" evidence="14">
    <location>
        <begin position="2071"/>
        <end position="2158"/>
    </location>
</feature>
<comment type="cofactor">
    <cofactor evidence="1">
        <name>Zn(2+)</name>
        <dbReference type="ChEBI" id="CHEBI:29105"/>
    </cofactor>
</comment>
<keyword evidence="10" id="KW-0862">Zinc</keyword>
<feature type="domain" description="HYR" evidence="14">
    <location>
        <begin position="1748"/>
        <end position="1831"/>
    </location>
</feature>
<keyword evidence="4" id="KW-0964">Secreted</keyword>
<evidence type="ECO:0000256" key="1">
    <source>
        <dbReference type="ARBA" id="ARBA00001947"/>
    </source>
</evidence>
<accession>A0ABY8KPK8</accession>
<dbReference type="PANTHER" id="PTHR33478:SF1">
    <property type="entry name" value="EXTRACELLULAR METALLOPROTEINASE MEP"/>
    <property type="match status" value="1"/>
</dbReference>
<evidence type="ECO:0000259" key="15">
    <source>
        <dbReference type="PROSITE" id="PS51829"/>
    </source>
</evidence>
<comment type="subcellular location">
    <subcellularLocation>
        <location evidence="2">Secreted</location>
    </subcellularLocation>
</comment>
<evidence type="ECO:0000256" key="11">
    <source>
        <dbReference type="ARBA" id="ARBA00023049"/>
    </source>
</evidence>
<dbReference type="InterPro" id="IPR001842">
    <property type="entry name" value="Peptidase_M36"/>
</dbReference>
<reference evidence="16 17" key="1">
    <citation type="submission" date="2023-04" db="EMBL/GenBank/DDBJ databases">
        <title>Taxonomic identification of the Arctic strain Aequorivita sp. nov. and transcriptomic analysis in response to temperature stress.</title>
        <authorList>
            <person name="Liu W."/>
            <person name="Cong B."/>
            <person name="Lin J."/>
        </authorList>
    </citation>
    <scope>NUCLEOTIDE SEQUENCE [LARGE SCALE GENOMIC DNA]</scope>
    <source>
        <strain evidence="16 17">Ant34-E75</strain>
    </source>
</reference>
<evidence type="ECO:0000256" key="5">
    <source>
        <dbReference type="ARBA" id="ARBA00022670"/>
    </source>
</evidence>
<evidence type="ECO:0000256" key="3">
    <source>
        <dbReference type="ARBA" id="ARBA00006006"/>
    </source>
</evidence>
<dbReference type="Gene3D" id="3.10.170.10">
    <property type="match status" value="1"/>
</dbReference>
<dbReference type="EMBL" id="CP122379">
    <property type="protein sequence ID" value="WGF91396.1"/>
    <property type="molecule type" value="Genomic_DNA"/>
</dbReference>